<comment type="subcellular location">
    <subcellularLocation>
        <location evidence="9">Cell membrane</location>
        <topology evidence="9">Peripheral membrane protein</topology>
    </subcellularLocation>
</comment>
<dbReference type="NCBIfam" id="NF033656">
    <property type="entry name" value="DMQ_monoox_COQ7"/>
    <property type="match status" value="1"/>
</dbReference>
<keyword evidence="11" id="KW-1185">Reference proteome</keyword>
<dbReference type="InterPro" id="IPR047809">
    <property type="entry name" value="COQ7_proteobact"/>
</dbReference>
<evidence type="ECO:0000256" key="2">
    <source>
        <dbReference type="ARBA" id="ARBA00022475"/>
    </source>
</evidence>
<dbReference type="InterPro" id="IPR011566">
    <property type="entry name" value="Ubq_synth_Coq7"/>
</dbReference>
<dbReference type="HAMAP" id="MF_01658">
    <property type="entry name" value="COQ7"/>
    <property type="match status" value="1"/>
</dbReference>
<dbReference type="Proteomes" id="UP001168380">
    <property type="component" value="Unassembled WGS sequence"/>
</dbReference>
<evidence type="ECO:0000256" key="5">
    <source>
        <dbReference type="ARBA" id="ARBA00023002"/>
    </source>
</evidence>
<comment type="function">
    <text evidence="9">Catalyzes the hydroxylation of 2-nonaprenyl-3-methyl-6-methoxy-1,4-benzoquinol during ubiquinone biosynthesis.</text>
</comment>
<comment type="catalytic activity">
    <reaction evidence="9">
        <text>a 5-methoxy-2-methyl-3-(all-trans-polyprenyl)benzene-1,4-diol + AH2 + O2 = a 3-demethylubiquinol + A + H2O</text>
        <dbReference type="Rhea" id="RHEA:50908"/>
        <dbReference type="Rhea" id="RHEA-COMP:10859"/>
        <dbReference type="Rhea" id="RHEA-COMP:10914"/>
        <dbReference type="ChEBI" id="CHEBI:13193"/>
        <dbReference type="ChEBI" id="CHEBI:15377"/>
        <dbReference type="ChEBI" id="CHEBI:15379"/>
        <dbReference type="ChEBI" id="CHEBI:17499"/>
        <dbReference type="ChEBI" id="CHEBI:84167"/>
        <dbReference type="ChEBI" id="CHEBI:84422"/>
        <dbReference type="EC" id="1.14.99.60"/>
    </reaction>
</comment>
<evidence type="ECO:0000256" key="8">
    <source>
        <dbReference type="ARBA" id="ARBA00023136"/>
    </source>
</evidence>
<evidence type="ECO:0000313" key="11">
    <source>
        <dbReference type="Proteomes" id="UP001168380"/>
    </source>
</evidence>
<keyword evidence="5 9" id="KW-0560">Oxidoreductase</keyword>
<evidence type="ECO:0000256" key="4">
    <source>
        <dbReference type="ARBA" id="ARBA00022723"/>
    </source>
</evidence>
<feature type="binding site" evidence="9">
    <location>
        <position position="180"/>
    </location>
    <ligand>
        <name>Fe cation</name>
        <dbReference type="ChEBI" id="CHEBI:24875"/>
        <label>2</label>
    </ligand>
</feature>
<feature type="binding site" evidence="9">
    <location>
        <position position="177"/>
    </location>
    <ligand>
        <name>Fe cation</name>
        <dbReference type="ChEBI" id="CHEBI:24875"/>
        <label>1</label>
    </ligand>
</feature>
<evidence type="ECO:0000256" key="9">
    <source>
        <dbReference type="HAMAP-Rule" id="MF_01658"/>
    </source>
</evidence>
<organism evidence="10 11">
    <name type="scientific">Gilvimarinus algae</name>
    <dbReference type="NCBI Taxonomy" id="3058037"/>
    <lineage>
        <taxon>Bacteria</taxon>
        <taxon>Pseudomonadati</taxon>
        <taxon>Pseudomonadota</taxon>
        <taxon>Gammaproteobacteria</taxon>
        <taxon>Cellvibrionales</taxon>
        <taxon>Cellvibrionaceae</taxon>
        <taxon>Gilvimarinus</taxon>
    </lineage>
</organism>
<dbReference type="InterPro" id="IPR012347">
    <property type="entry name" value="Ferritin-like"/>
</dbReference>
<dbReference type="RefSeq" id="WP_302714833.1">
    <property type="nucleotide sequence ID" value="NZ_JAULRT010000062.1"/>
</dbReference>
<proteinExistence type="inferred from homology"/>
<feature type="binding site" evidence="9">
    <location>
        <position position="145"/>
    </location>
    <ligand>
        <name>Fe cation</name>
        <dbReference type="ChEBI" id="CHEBI:24875"/>
        <label>2</label>
    </ligand>
</feature>
<feature type="binding site" evidence="9">
    <location>
        <position position="63"/>
    </location>
    <ligand>
        <name>Fe cation</name>
        <dbReference type="ChEBI" id="CHEBI:24875"/>
        <label>1</label>
    </ligand>
</feature>
<dbReference type="CDD" id="cd01042">
    <property type="entry name" value="DMQH"/>
    <property type="match status" value="1"/>
</dbReference>
<feature type="binding site" evidence="9">
    <location>
        <position position="93"/>
    </location>
    <ligand>
        <name>Fe cation</name>
        <dbReference type="ChEBI" id="CHEBI:24875"/>
        <label>2</label>
    </ligand>
</feature>
<evidence type="ECO:0000313" key="10">
    <source>
        <dbReference type="EMBL" id="MDO3383802.1"/>
    </source>
</evidence>
<dbReference type="SUPFAM" id="SSF47240">
    <property type="entry name" value="Ferritin-like"/>
    <property type="match status" value="1"/>
</dbReference>
<comment type="similarity">
    <text evidence="9">Belongs to the COQ7 family.</text>
</comment>
<gene>
    <name evidence="9 10" type="primary">coq7</name>
    <name evidence="10" type="ORF">QWI16_16585</name>
</gene>
<comment type="pathway">
    <text evidence="1 9">Cofactor biosynthesis; ubiquinone biosynthesis.</text>
</comment>
<comment type="cofactor">
    <cofactor evidence="9">
        <name>Fe cation</name>
        <dbReference type="ChEBI" id="CHEBI:24875"/>
    </cofactor>
    <text evidence="9">Binds 2 iron ions per subunit.</text>
</comment>
<comment type="caution">
    <text evidence="10">The sequence shown here is derived from an EMBL/GenBank/DDBJ whole genome shotgun (WGS) entry which is preliminary data.</text>
</comment>
<dbReference type="Gene3D" id="1.20.1260.10">
    <property type="match status" value="1"/>
</dbReference>
<dbReference type="PANTHER" id="PTHR11237:SF4">
    <property type="entry name" value="5-DEMETHOXYUBIQUINONE HYDROXYLASE, MITOCHONDRIAL"/>
    <property type="match status" value="1"/>
</dbReference>
<keyword evidence="7 9" id="KW-0503">Monooxygenase</keyword>
<dbReference type="PANTHER" id="PTHR11237">
    <property type="entry name" value="COENZYME Q10 BIOSYNTHESIS PROTEIN 7"/>
    <property type="match status" value="1"/>
</dbReference>
<keyword evidence="4 9" id="KW-0479">Metal-binding</keyword>
<keyword evidence="8 9" id="KW-0472">Membrane</keyword>
<keyword evidence="2 9" id="KW-1003">Cell membrane</keyword>
<dbReference type="GO" id="GO:0004497">
    <property type="term" value="F:monooxygenase activity"/>
    <property type="evidence" value="ECO:0007669"/>
    <property type="project" value="UniProtKB-KW"/>
</dbReference>
<dbReference type="EMBL" id="JAULRT010000062">
    <property type="protein sequence ID" value="MDO3383802.1"/>
    <property type="molecule type" value="Genomic_DNA"/>
</dbReference>
<keyword evidence="6 9" id="KW-0408">Iron</keyword>
<evidence type="ECO:0000256" key="7">
    <source>
        <dbReference type="ARBA" id="ARBA00023033"/>
    </source>
</evidence>
<feature type="binding site" evidence="9">
    <location>
        <position position="93"/>
    </location>
    <ligand>
        <name>Fe cation</name>
        <dbReference type="ChEBI" id="CHEBI:24875"/>
        <label>1</label>
    </ligand>
</feature>
<name>A0ABT8TN25_9GAMM</name>
<dbReference type="Pfam" id="PF03232">
    <property type="entry name" value="COQ7"/>
    <property type="match status" value="1"/>
</dbReference>
<feature type="binding site" evidence="9">
    <location>
        <position position="96"/>
    </location>
    <ligand>
        <name>Fe cation</name>
        <dbReference type="ChEBI" id="CHEBI:24875"/>
        <label>1</label>
    </ligand>
</feature>
<evidence type="ECO:0000256" key="6">
    <source>
        <dbReference type="ARBA" id="ARBA00023004"/>
    </source>
</evidence>
<protein>
    <recommendedName>
        <fullName evidence="9">3-demethoxyubiquinol 3-hydroxylase</fullName>
        <shortName evidence="9">DMQ hydroxylase</shortName>
        <ecNumber evidence="9">1.14.99.60</ecNumber>
    </recommendedName>
    <alternativeName>
        <fullName evidence="9">2-nonaprenyl-3-methyl-6-methoxy-1,4-benzoquinol hydroxylase</fullName>
    </alternativeName>
</protein>
<feature type="binding site" evidence="9">
    <location>
        <position position="177"/>
    </location>
    <ligand>
        <name>Fe cation</name>
        <dbReference type="ChEBI" id="CHEBI:24875"/>
        <label>2</label>
    </ligand>
</feature>
<keyword evidence="3 9" id="KW-0831">Ubiquinone biosynthesis</keyword>
<sequence length="214" mass="23623">MSTRHYSLIDQLILKADKTLQAMAGSRPVSHRPSPGDNLEEPELDARERRHAAGLMRVNHAGEVCAQALYEGQALTAKLPQVREQMREAAEEEEDHLRWCQTRLDELGSHSSYLNPLWYSASFAIGATAGLISDRVSLGFVAATEEQVCKHLESHLKSLPAGDNKSRVIVMQMLEDEARHAHSALEAGGMRFPAPVKAVMTLSSKAMTVASYYL</sequence>
<evidence type="ECO:0000256" key="3">
    <source>
        <dbReference type="ARBA" id="ARBA00022688"/>
    </source>
</evidence>
<evidence type="ECO:0000256" key="1">
    <source>
        <dbReference type="ARBA" id="ARBA00004749"/>
    </source>
</evidence>
<dbReference type="EC" id="1.14.99.60" evidence="9"/>
<dbReference type="InterPro" id="IPR009078">
    <property type="entry name" value="Ferritin-like_SF"/>
</dbReference>
<reference evidence="10" key="1">
    <citation type="submission" date="2023-07" db="EMBL/GenBank/DDBJ databases">
        <title>Gilvimarinus algae sp. nov., isolated from the surface of Kelp.</title>
        <authorList>
            <person name="Sun Y.Y."/>
            <person name="Gong Y."/>
            <person name="Du Z.J."/>
        </authorList>
    </citation>
    <scope>NUCLEOTIDE SEQUENCE</scope>
    <source>
        <strain evidence="10">SDUM040014</strain>
    </source>
</reference>
<accession>A0ABT8TN25</accession>